<feature type="compositionally biased region" description="Low complexity" evidence="1">
    <location>
        <begin position="24"/>
        <end position="43"/>
    </location>
</feature>
<sequence length="280" mass="29891">MKPLMLVPALAALLAACSNPSSDTATPPGELPGTGTPPATAPAASTDFAATLAAHHWHLEKAEDGQGNPLKALFVDGQPPLQLDFGDGRVSVSHLCNRRGGSYTLEGGTLQVGRMASTMMACPEPGRMEQEKAAGQALEGSFAIAVDGGGAEPRLTLKRQDGTLLVLAGTPTAETRYGGPGEQVFLEVAAQTRPCSHPLIPDKQCLQVRELRYDANGLRQGDPGEWQNFYDDIEGYQHQDGVRNVLRVRRYTRQDVPADASKYAYVLDMVVESETVKPAP</sequence>
<dbReference type="Pfam" id="PF14302">
    <property type="entry name" value="DUF4377"/>
    <property type="match status" value="1"/>
</dbReference>
<dbReference type="InterPro" id="IPR038670">
    <property type="entry name" value="HslJ-like_sf"/>
</dbReference>
<name>A0A919FAQ0_9XANT</name>
<feature type="domain" description="DUF306" evidence="3">
    <location>
        <begin position="50"/>
        <end position="166"/>
    </location>
</feature>
<organism evidence="5 6">
    <name type="scientific">Xanthomonas boreopolis</name>
    <dbReference type="NCBI Taxonomy" id="86183"/>
    <lineage>
        <taxon>Bacteria</taxon>
        <taxon>Pseudomonadati</taxon>
        <taxon>Pseudomonadota</taxon>
        <taxon>Gammaproteobacteria</taxon>
        <taxon>Lysobacterales</taxon>
        <taxon>Lysobacteraceae</taxon>
        <taxon>Xanthomonas</taxon>
    </lineage>
</organism>
<protein>
    <recommendedName>
        <fullName evidence="7">Heat shock protein HslJ</fullName>
    </recommendedName>
</protein>
<dbReference type="EMBL" id="BNBA01000035">
    <property type="protein sequence ID" value="GHH59148.1"/>
    <property type="molecule type" value="Genomic_DNA"/>
</dbReference>
<dbReference type="Pfam" id="PF03724">
    <property type="entry name" value="META"/>
    <property type="match status" value="1"/>
</dbReference>
<reference evidence="5" key="2">
    <citation type="submission" date="2020-09" db="EMBL/GenBank/DDBJ databases">
        <authorList>
            <person name="Sun Q."/>
            <person name="Ohkuma M."/>
        </authorList>
    </citation>
    <scope>NUCLEOTIDE SEQUENCE</scope>
    <source>
        <strain evidence="5">JCM 13306</strain>
    </source>
</reference>
<evidence type="ECO:0000313" key="5">
    <source>
        <dbReference type="EMBL" id="GHH59148.1"/>
    </source>
</evidence>
<keyword evidence="2" id="KW-0732">Signal</keyword>
<feature type="domain" description="DUF4377" evidence="4">
    <location>
        <begin position="187"/>
        <end position="272"/>
    </location>
</feature>
<reference evidence="5" key="1">
    <citation type="journal article" date="2014" name="Int. J. Syst. Evol. Microbiol.">
        <title>Complete genome sequence of Corynebacterium casei LMG S-19264T (=DSM 44701T), isolated from a smear-ripened cheese.</title>
        <authorList>
            <consortium name="US DOE Joint Genome Institute (JGI-PGF)"/>
            <person name="Walter F."/>
            <person name="Albersmeier A."/>
            <person name="Kalinowski J."/>
            <person name="Ruckert C."/>
        </authorList>
    </citation>
    <scope>NUCLEOTIDE SEQUENCE</scope>
    <source>
        <strain evidence="5">JCM 13306</strain>
    </source>
</reference>
<comment type="caution">
    <text evidence="5">The sequence shown here is derived from an EMBL/GenBank/DDBJ whole genome shotgun (WGS) entry which is preliminary data.</text>
</comment>
<feature type="chain" id="PRO_5036874293" description="Heat shock protein HslJ" evidence="2">
    <location>
        <begin position="26"/>
        <end position="280"/>
    </location>
</feature>
<keyword evidence="6" id="KW-1185">Reference proteome</keyword>
<proteinExistence type="predicted"/>
<feature type="signal peptide" evidence="2">
    <location>
        <begin position="1"/>
        <end position="25"/>
    </location>
</feature>
<feature type="region of interest" description="Disordered" evidence="1">
    <location>
        <begin position="19"/>
        <end position="43"/>
    </location>
</feature>
<evidence type="ECO:0000256" key="1">
    <source>
        <dbReference type="SAM" id="MobiDB-lite"/>
    </source>
</evidence>
<evidence type="ECO:0008006" key="7">
    <source>
        <dbReference type="Google" id="ProtNLM"/>
    </source>
</evidence>
<dbReference type="PANTHER" id="PTHR35535:SF1">
    <property type="entry name" value="HEAT SHOCK PROTEIN HSLJ"/>
    <property type="match status" value="1"/>
</dbReference>
<evidence type="ECO:0000256" key="2">
    <source>
        <dbReference type="SAM" id="SignalP"/>
    </source>
</evidence>
<dbReference type="Proteomes" id="UP000623958">
    <property type="component" value="Unassembled WGS sequence"/>
</dbReference>
<accession>A0A919FAQ0</accession>
<gene>
    <name evidence="5" type="ORF">GCM10009090_32890</name>
</gene>
<dbReference type="PROSITE" id="PS51257">
    <property type="entry name" value="PROKAR_LIPOPROTEIN"/>
    <property type="match status" value="1"/>
</dbReference>
<dbReference type="PANTHER" id="PTHR35535">
    <property type="entry name" value="HEAT SHOCK PROTEIN HSLJ"/>
    <property type="match status" value="1"/>
</dbReference>
<evidence type="ECO:0000313" key="6">
    <source>
        <dbReference type="Proteomes" id="UP000623958"/>
    </source>
</evidence>
<dbReference type="InterPro" id="IPR053147">
    <property type="entry name" value="Hsp_HslJ-like"/>
</dbReference>
<dbReference type="AlphaFoldDB" id="A0A919FAQ0"/>
<dbReference type="InterPro" id="IPR025485">
    <property type="entry name" value="DUF4377"/>
</dbReference>
<dbReference type="Gene3D" id="2.40.128.270">
    <property type="match status" value="1"/>
</dbReference>
<evidence type="ECO:0000259" key="4">
    <source>
        <dbReference type="Pfam" id="PF14302"/>
    </source>
</evidence>
<evidence type="ECO:0000259" key="3">
    <source>
        <dbReference type="Pfam" id="PF03724"/>
    </source>
</evidence>
<dbReference type="InterPro" id="IPR005184">
    <property type="entry name" value="DUF306_Meta_HslJ"/>
</dbReference>
<dbReference type="RefSeq" id="WP_434029882.1">
    <property type="nucleotide sequence ID" value="NZ_BNBA01000035.1"/>
</dbReference>